<dbReference type="GO" id="GO:0005743">
    <property type="term" value="C:mitochondrial inner membrane"/>
    <property type="evidence" value="ECO:0007669"/>
    <property type="project" value="UniProtKB-SubCell"/>
</dbReference>
<organism evidence="21 22">
    <name type="scientific">Ceratobasidium theobromae</name>
    <dbReference type="NCBI Taxonomy" id="1582974"/>
    <lineage>
        <taxon>Eukaryota</taxon>
        <taxon>Fungi</taxon>
        <taxon>Dikarya</taxon>
        <taxon>Basidiomycota</taxon>
        <taxon>Agaricomycotina</taxon>
        <taxon>Agaricomycetes</taxon>
        <taxon>Cantharellales</taxon>
        <taxon>Ceratobasidiaceae</taxon>
        <taxon>Ceratobasidium</taxon>
    </lineage>
</organism>
<proteinExistence type="inferred from homology"/>
<keyword evidence="22" id="KW-1185">Reference proteome</keyword>
<dbReference type="PRINTS" id="PR00603">
    <property type="entry name" value="CYTOCHROMEC1"/>
</dbReference>
<dbReference type="InterPro" id="IPR009056">
    <property type="entry name" value="Cyt_c-like_dom"/>
</dbReference>
<reference evidence="21 22" key="1">
    <citation type="journal article" date="2019" name="Fungal Biol. Biotechnol.">
        <title>Draft genome sequence of fastidious pathogen Ceratobasidium theobromae, which causes vascular-streak dieback in Theobroma cacao.</title>
        <authorList>
            <person name="Ali S.S."/>
            <person name="Asman A."/>
            <person name="Shao J."/>
            <person name="Firmansyah A.P."/>
            <person name="Susilo A.W."/>
            <person name="Rosmana A."/>
            <person name="McMahon P."/>
            <person name="Junaid M."/>
            <person name="Guest D."/>
            <person name="Kheng T.Y."/>
            <person name="Meinhardt L.W."/>
            <person name="Bailey B.A."/>
        </authorList>
    </citation>
    <scope>NUCLEOTIDE SEQUENCE [LARGE SCALE GENOMIC DNA]</scope>
    <source>
        <strain evidence="21 22">CT2</strain>
    </source>
</reference>
<dbReference type="Pfam" id="PF03399">
    <property type="entry name" value="SAC3_GANP"/>
    <property type="match status" value="1"/>
</dbReference>
<dbReference type="GO" id="GO:0008121">
    <property type="term" value="F:quinol-cytochrome-c reductase activity"/>
    <property type="evidence" value="ECO:0007669"/>
    <property type="project" value="UniProtKB-EC"/>
</dbReference>
<keyword evidence="12" id="KW-1133">Transmembrane helix</keyword>
<keyword evidence="8 17" id="KW-0479">Metal-binding</keyword>
<dbReference type="Gene3D" id="1.25.40.990">
    <property type="match status" value="1"/>
</dbReference>
<keyword evidence="4" id="KW-0813">Transport</keyword>
<dbReference type="InterPro" id="IPR021157">
    <property type="entry name" value="Cyt_c1_TM_anchor_C"/>
</dbReference>
<keyword evidence="11" id="KW-0249">Electron transport</keyword>
<evidence type="ECO:0000313" key="21">
    <source>
        <dbReference type="EMBL" id="KAB5594941.1"/>
    </source>
</evidence>
<evidence type="ECO:0000259" key="20">
    <source>
        <dbReference type="PROSITE" id="PS51007"/>
    </source>
</evidence>
<evidence type="ECO:0000259" key="19">
    <source>
        <dbReference type="PROSITE" id="PS50250"/>
    </source>
</evidence>
<evidence type="ECO:0000256" key="5">
    <source>
        <dbReference type="ARBA" id="ARBA00022617"/>
    </source>
</evidence>
<dbReference type="PANTHER" id="PTHR10266:SF3">
    <property type="entry name" value="CYTOCHROME C1, HEME PROTEIN, MITOCHONDRIAL"/>
    <property type="match status" value="1"/>
</dbReference>
<evidence type="ECO:0000256" key="7">
    <source>
        <dbReference type="ARBA" id="ARBA00022692"/>
    </source>
</evidence>
<evidence type="ECO:0000256" key="11">
    <source>
        <dbReference type="ARBA" id="ARBA00022982"/>
    </source>
</evidence>
<feature type="compositionally biased region" description="Polar residues" evidence="18">
    <location>
        <begin position="135"/>
        <end position="145"/>
    </location>
</feature>
<comment type="catalytic activity">
    <reaction evidence="16">
        <text>a quinol + 2 Fe(III)-[cytochrome c](out) = a quinone + 2 Fe(II)-[cytochrome c](out) + 2 H(+)(out)</text>
        <dbReference type="Rhea" id="RHEA:11484"/>
        <dbReference type="Rhea" id="RHEA-COMP:10350"/>
        <dbReference type="Rhea" id="RHEA-COMP:14399"/>
        <dbReference type="ChEBI" id="CHEBI:15378"/>
        <dbReference type="ChEBI" id="CHEBI:24646"/>
        <dbReference type="ChEBI" id="CHEBI:29033"/>
        <dbReference type="ChEBI" id="CHEBI:29034"/>
        <dbReference type="ChEBI" id="CHEBI:132124"/>
        <dbReference type="EC" id="7.1.1.8"/>
    </reaction>
</comment>
<dbReference type="EC" id="7.1.1.8" evidence="3"/>
<keyword evidence="14" id="KW-0496">Mitochondrion</keyword>
<sequence>MAASWPQSLKDWVAAQLKQMNSLNKSEADAEMKALISEAYTNQTLWTTDWAGVQLKAWVTYHQATLSLSFQNRLQPKTAVKRKSQPDIAATQKKLKKATISSPAENETRLEKRKRRFEREHEIERQKASGIYSAPSFTHHSQSPTGFDIARESTPTYTPMAYRSAGATSKRKYANVSSEDAGDADPNVIDWDRFTIVGTSQELFKNYLRLTSAPDPATIRPLEVLRRTLEDLKKRWRKTNDYRWACDQFKSLRQDLTVQRIKNAFTVQVYEIHARMALEAVRIFIYKTLYQCLTVYLKSDLVEFNQCQSNLRLLYEAGIPGHANEFLAYRILYLAHTKNRSEMNLLIAQLTPETKSTDVVRHALEVQAALIANNYHKFFDLYLKAPNMGGYIMDHMLARERMSALIIMTKAYLQLPLSFIANELAFDSVSDAHHFLSEHLIAVYTSTGQTASDNEKCLDCKTVHPRVVACYEEKYKKSLVNLGLVFDNFLHHVPHPTTMSNQDYYNQGPKDQYYGGPPGQQYGGPPGGQGYYPPQGPPPGGQGGYYPNQPPPGQGYPQQQSGYYPQPPPNTVYVQQQPQKSGGGAGGGTCMAWQALQACRLTAPRTASARAGARFASSFSARTSAFSSRTAAITATAVSVGSITWYTYLYGRLPFVGELSANSPAEDGLHPASYPWSHNGWLDSFDHASIRRGYQVYREICAACHSLDRIAWRNLVGVSHTADEAKAMAEEVEYQDGPNDQGEMFQRPGKLADYMPAPYPNEEAARASNAGALPPDLSLIIKARHGGADYVFSLLTGYVDPPAGVEVREGLNYNPYFPGGAIAMARVLFDDLVEYDDGTPATTSQMAKDVVTFLSWAAEPEHDERKKMGLQAVILLSSLLAISIYVKRFKWSVVKNRKIFYDPPK</sequence>
<evidence type="ECO:0000256" key="10">
    <source>
        <dbReference type="ARBA" id="ARBA00022967"/>
    </source>
</evidence>
<dbReference type="InterPro" id="IPR002326">
    <property type="entry name" value="Cyt_c1"/>
</dbReference>
<gene>
    <name evidence="21" type="ORF">CTheo_1574</name>
</gene>
<feature type="binding site" description="covalent" evidence="17">
    <location>
        <position position="705"/>
    </location>
    <ligand>
        <name>heme c</name>
        <dbReference type="ChEBI" id="CHEBI:61717"/>
    </ligand>
</feature>
<dbReference type="EMBL" id="SSOP01000014">
    <property type="protein sequence ID" value="KAB5594941.1"/>
    <property type="molecule type" value="Genomic_DNA"/>
</dbReference>
<keyword evidence="6" id="KW-0679">Respiratory chain</keyword>
<keyword evidence="9" id="KW-0999">Mitochondrion inner membrane</keyword>
<keyword evidence="5 17" id="KW-0349">Heme</keyword>
<dbReference type="Gene3D" id="1.20.5.100">
    <property type="entry name" value="Cytochrome c1, transmembrane anchor, C-terminal"/>
    <property type="match status" value="1"/>
</dbReference>
<dbReference type="OrthoDB" id="199574at2759"/>
<feature type="region of interest" description="Disordered" evidence="18">
    <location>
        <begin position="96"/>
        <end position="150"/>
    </location>
</feature>
<dbReference type="GO" id="GO:0006122">
    <property type="term" value="P:mitochondrial electron transport, ubiquinol to cytochrome c"/>
    <property type="evidence" value="ECO:0007669"/>
    <property type="project" value="TreeGrafter"/>
</dbReference>
<feature type="compositionally biased region" description="Gly residues" evidence="18">
    <location>
        <begin position="516"/>
        <end position="530"/>
    </location>
</feature>
<evidence type="ECO:0000313" key="22">
    <source>
        <dbReference type="Proteomes" id="UP000383932"/>
    </source>
</evidence>
<evidence type="ECO:0000256" key="18">
    <source>
        <dbReference type="SAM" id="MobiDB-lite"/>
    </source>
</evidence>
<dbReference type="SUPFAM" id="SSF46626">
    <property type="entry name" value="Cytochrome c"/>
    <property type="match status" value="1"/>
</dbReference>
<feature type="domain" description="Cytochrome c" evidence="20">
    <location>
        <begin position="688"/>
        <end position="840"/>
    </location>
</feature>
<evidence type="ECO:0000256" key="16">
    <source>
        <dbReference type="ARBA" id="ARBA00029351"/>
    </source>
</evidence>
<keyword evidence="15" id="KW-0472">Membrane</keyword>
<dbReference type="PROSITE" id="PS51007">
    <property type="entry name" value="CYTC"/>
    <property type="match status" value="1"/>
</dbReference>
<dbReference type="AlphaFoldDB" id="A0A5N5QTN7"/>
<comment type="caution">
    <text evidence="21">The sequence shown here is derived from an EMBL/GenBank/DDBJ whole genome shotgun (WGS) entry which is preliminary data.</text>
</comment>
<comment type="cofactor">
    <cofactor evidence="17">
        <name>heme c</name>
        <dbReference type="ChEBI" id="CHEBI:61717"/>
    </cofactor>
    <text evidence="17">Binds 1 heme c group covalently per subunit.</text>
</comment>
<feature type="binding site" description="covalent" evidence="17">
    <location>
        <position position="704"/>
    </location>
    <ligand>
        <name>heme c</name>
        <dbReference type="ChEBI" id="CHEBI:61717"/>
    </ligand>
</feature>
<dbReference type="Gene3D" id="1.10.760.10">
    <property type="entry name" value="Cytochrome c-like domain"/>
    <property type="match status" value="1"/>
</dbReference>
<feature type="compositionally biased region" description="Low complexity" evidence="18">
    <location>
        <begin position="555"/>
        <end position="564"/>
    </location>
</feature>
<dbReference type="InterPro" id="IPR000717">
    <property type="entry name" value="PCI_dom"/>
</dbReference>
<evidence type="ECO:0000256" key="1">
    <source>
        <dbReference type="ARBA" id="ARBA00004273"/>
    </source>
</evidence>
<keyword evidence="10" id="KW-1278">Translocase</keyword>
<keyword evidence="7" id="KW-0812">Transmembrane</keyword>
<evidence type="ECO:0000256" key="15">
    <source>
        <dbReference type="ARBA" id="ARBA00023136"/>
    </source>
</evidence>
<dbReference type="SUPFAM" id="SSF81496">
    <property type="entry name" value="Cytochrome c1 subunit of cytochrome bc1 complex (Ubiquinol-cytochrome c reductase), transmembrane anchor"/>
    <property type="match status" value="1"/>
</dbReference>
<comment type="similarity">
    <text evidence="2">Belongs to the cytochrome c family.</text>
</comment>
<dbReference type="GO" id="GO:0046872">
    <property type="term" value="F:metal ion binding"/>
    <property type="evidence" value="ECO:0007669"/>
    <property type="project" value="UniProtKB-KW"/>
</dbReference>
<dbReference type="InterPro" id="IPR005062">
    <property type="entry name" value="SAC3/GANP/THP3_conserved"/>
</dbReference>
<evidence type="ECO:0000256" key="17">
    <source>
        <dbReference type="PIRSR" id="PIRSR602326-1"/>
    </source>
</evidence>
<protein>
    <recommendedName>
        <fullName evidence="3">quinol--cytochrome-c reductase</fullName>
        <ecNumber evidence="3">7.1.1.8</ecNumber>
    </recommendedName>
</protein>
<accession>A0A5N5QTN7</accession>
<dbReference type="PANTHER" id="PTHR10266">
    <property type="entry name" value="CYTOCHROME C1"/>
    <property type="match status" value="1"/>
</dbReference>
<name>A0A5N5QTN7_9AGAM</name>
<feature type="domain" description="PCI" evidence="19">
    <location>
        <begin position="281"/>
        <end position="464"/>
    </location>
</feature>
<evidence type="ECO:0000256" key="6">
    <source>
        <dbReference type="ARBA" id="ARBA00022660"/>
    </source>
</evidence>
<feature type="region of interest" description="Disordered" evidence="18">
    <location>
        <begin position="500"/>
        <end position="587"/>
    </location>
</feature>
<evidence type="ECO:0000256" key="9">
    <source>
        <dbReference type="ARBA" id="ARBA00022792"/>
    </source>
</evidence>
<feature type="compositionally biased region" description="Basic and acidic residues" evidence="18">
    <location>
        <begin position="117"/>
        <end position="127"/>
    </location>
</feature>
<evidence type="ECO:0000256" key="4">
    <source>
        <dbReference type="ARBA" id="ARBA00022448"/>
    </source>
</evidence>
<dbReference type="PROSITE" id="PS50250">
    <property type="entry name" value="PCI"/>
    <property type="match status" value="1"/>
</dbReference>
<comment type="subcellular location">
    <subcellularLocation>
        <location evidence="1">Mitochondrion inner membrane</location>
    </subcellularLocation>
</comment>
<evidence type="ECO:0000256" key="2">
    <source>
        <dbReference type="ARBA" id="ARBA00006488"/>
    </source>
</evidence>
<evidence type="ECO:0000256" key="8">
    <source>
        <dbReference type="ARBA" id="ARBA00022723"/>
    </source>
</evidence>
<dbReference type="Proteomes" id="UP000383932">
    <property type="component" value="Unassembled WGS sequence"/>
</dbReference>
<dbReference type="GO" id="GO:0020037">
    <property type="term" value="F:heme binding"/>
    <property type="evidence" value="ECO:0007669"/>
    <property type="project" value="InterPro"/>
</dbReference>
<evidence type="ECO:0000256" key="12">
    <source>
        <dbReference type="ARBA" id="ARBA00022989"/>
    </source>
</evidence>
<dbReference type="FunFam" id="1.20.5.100:FF:000003">
    <property type="entry name" value="Cytochrome c1, heme protein, mitochondrial"/>
    <property type="match status" value="1"/>
</dbReference>
<feature type="binding site" description="covalent" evidence="17">
    <location>
        <position position="824"/>
    </location>
    <ligand>
        <name>heme c</name>
        <dbReference type="ChEBI" id="CHEBI:61717"/>
    </ligand>
</feature>
<evidence type="ECO:0000256" key="3">
    <source>
        <dbReference type="ARBA" id="ARBA00012951"/>
    </source>
</evidence>
<dbReference type="Pfam" id="PF02167">
    <property type="entry name" value="Cytochrom_C1"/>
    <property type="match status" value="1"/>
</dbReference>
<dbReference type="InterPro" id="IPR036909">
    <property type="entry name" value="Cyt_c-like_dom_sf"/>
</dbReference>
<keyword evidence="13 17" id="KW-0408">Iron</keyword>
<evidence type="ECO:0000256" key="13">
    <source>
        <dbReference type="ARBA" id="ARBA00023004"/>
    </source>
</evidence>
<feature type="binding site" description="covalent" evidence="17">
    <location>
        <position position="701"/>
    </location>
    <ligand>
        <name>heme c</name>
        <dbReference type="ChEBI" id="CHEBI:61717"/>
    </ligand>
</feature>
<evidence type="ECO:0000256" key="14">
    <source>
        <dbReference type="ARBA" id="ARBA00023128"/>
    </source>
</evidence>
<dbReference type="FunFam" id="1.10.760.10:FF:000002">
    <property type="entry name" value="Cytochrome c1, heme protein"/>
    <property type="match status" value="1"/>
</dbReference>